<dbReference type="EC" id="3.5.1.44" evidence="6"/>
<dbReference type="EMBL" id="WWCM01000004">
    <property type="protein sequence ID" value="MYM39199.1"/>
    <property type="molecule type" value="Genomic_DNA"/>
</dbReference>
<feature type="modified residue" description="4-aspartylphosphate" evidence="6 8">
    <location>
        <position position="53"/>
    </location>
</feature>
<comment type="caution">
    <text evidence="11">The sequence shown here is derived from an EMBL/GenBank/DDBJ whole genome shotgun (WGS) entry which is preliminary data.</text>
</comment>
<dbReference type="PROSITE" id="PS50110">
    <property type="entry name" value="RESPONSE_REGULATORY"/>
    <property type="match status" value="1"/>
</dbReference>
<protein>
    <recommendedName>
        <fullName evidence="6">Protein-glutamate methylesterase/protein-glutamine glutaminase</fullName>
        <ecNumber evidence="6">3.1.1.61</ecNumber>
        <ecNumber evidence="6">3.5.1.44</ecNumber>
    </recommendedName>
</protein>
<keyword evidence="11" id="KW-0808">Transferase</keyword>
<evidence type="ECO:0000256" key="8">
    <source>
        <dbReference type="PROSITE-ProRule" id="PRU00169"/>
    </source>
</evidence>
<name>A0ABW9VHV3_9BURK</name>
<keyword evidence="3 6" id="KW-0597">Phosphoprotein</keyword>
<dbReference type="InterPro" id="IPR008248">
    <property type="entry name" value="CheB-like"/>
</dbReference>
<evidence type="ECO:0000256" key="7">
    <source>
        <dbReference type="PROSITE-ProRule" id="PRU00050"/>
    </source>
</evidence>
<dbReference type="PANTHER" id="PTHR42872:SF6">
    <property type="entry name" value="PROTEIN-GLUTAMATE METHYLESTERASE_PROTEIN-GLUTAMINE GLUTAMINASE"/>
    <property type="match status" value="1"/>
</dbReference>
<dbReference type="Gene3D" id="3.40.50.2300">
    <property type="match status" value="1"/>
</dbReference>
<evidence type="ECO:0000313" key="12">
    <source>
        <dbReference type="Proteomes" id="UP000478090"/>
    </source>
</evidence>
<dbReference type="Pfam" id="PF00072">
    <property type="entry name" value="Response_reg"/>
    <property type="match status" value="1"/>
</dbReference>
<evidence type="ECO:0000259" key="9">
    <source>
        <dbReference type="PROSITE" id="PS50110"/>
    </source>
</evidence>
<dbReference type="GO" id="GO:0032259">
    <property type="term" value="P:methylation"/>
    <property type="evidence" value="ECO:0007669"/>
    <property type="project" value="UniProtKB-KW"/>
</dbReference>
<keyword evidence="2 6" id="KW-0145">Chemotaxis</keyword>
<comment type="subcellular location">
    <subcellularLocation>
        <location evidence="6">Cytoplasm</location>
    </subcellularLocation>
</comment>
<dbReference type="NCBIfam" id="NF001965">
    <property type="entry name" value="PRK00742.1"/>
    <property type="match status" value="1"/>
</dbReference>
<dbReference type="Gene3D" id="3.40.50.180">
    <property type="entry name" value="Methylesterase CheB, C-terminal domain"/>
    <property type="match status" value="1"/>
</dbReference>
<feature type="active site" evidence="6 7">
    <location>
        <position position="215"/>
    </location>
</feature>
<dbReference type="PIRSF" id="PIRSF000876">
    <property type="entry name" value="RR_chemtxs_CheB"/>
    <property type="match status" value="1"/>
</dbReference>
<dbReference type="InterPro" id="IPR000673">
    <property type="entry name" value="Sig_transdc_resp-reg_Me-estase"/>
</dbReference>
<comment type="function">
    <text evidence="6">Involved in chemotaxis. Part of a chemotaxis signal transduction system that modulates chemotaxis in response to various stimuli. Catalyzes the demethylation of specific methylglutamate residues introduced into the chemoreceptors (methyl-accepting chemotaxis proteins or MCP) by CheR. Also mediates the irreversible deamidation of specific glutamine residues to glutamic acid.</text>
</comment>
<feature type="active site" evidence="6 7">
    <location>
        <position position="312"/>
    </location>
</feature>
<reference evidence="11 12" key="1">
    <citation type="submission" date="2019-12" db="EMBL/GenBank/DDBJ databases">
        <title>Novel species isolated from a subtropical stream in China.</title>
        <authorList>
            <person name="Lu H."/>
        </authorList>
    </citation>
    <scope>NUCLEOTIDE SEQUENCE [LARGE SCALE GENOMIC DNA]</scope>
    <source>
        <strain evidence="11 12">CY13W</strain>
    </source>
</reference>
<dbReference type="SUPFAM" id="SSF52738">
    <property type="entry name" value="Methylesterase CheB, C-terminal domain"/>
    <property type="match status" value="1"/>
</dbReference>
<dbReference type="CDD" id="cd16432">
    <property type="entry name" value="CheB_Rec"/>
    <property type="match status" value="1"/>
</dbReference>
<comment type="domain">
    <text evidence="6">Contains a C-terminal catalytic domain, and an N-terminal region which modulates catalytic activity.</text>
</comment>
<dbReference type="SMART" id="SM00448">
    <property type="entry name" value="REC"/>
    <property type="match status" value="1"/>
</dbReference>
<dbReference type="Pfam" id="PF01339">
    <property type="entry name" value="CheB_methylest"/>
    <property type="match status" value="1"/>
</dbReference>
<dbReference type="InterPro" id="IPR011006">
    <property type="entry name" value="CheY-like_superfamily"/>
</dbReference>
<dbReference type="EC" id="3.1.1.61" evidence="6"/>
<evidence type="ECO:0000256" key="5">
    <source>
        <dbReference type="ARBA" id="ARBA00048267"/>
    </source>
</evidence>
<dbReference type="PROSITE" id="PS50122">
    <property type="entry name" value="CHEB"/>
    <property type="match status" value="1"/>
</dbReference>
<dbReference type="SUPFAM" id="SSF52172">
    <property type="entry name" value="CheY-like"/>
    <property type="match status" value="1"/>
</dbReference>
<keyword evidence="12" id="KW-1185">Reference proteome</keyword>
<dbReference type="GO" id="GO:0008168">
    <property type="term" value="F:methyltransferase activity"/>
    <property type="evidence" value="ECO:0007669"/>
    <property type="project" value="UniProtKB-KW"/>
</dbReference>
<feature type="domain" description="CheB-type methylesterase" evidence="10">
    <location>
        <begin position="182"/>
        <end position="370"/>
    </location>
</feature>
<feature type="active site" evidence="6 7">
    <location>
        <position position="188"/>
    </location>
</feature>
<dbReference type="Proteomes" id="UP000478090">
    <property type="component" value="Unassembled WGS sequence"/>
</dbReference>
<evidence type="ECO:0000256" key="1">
    <source>
        <dbReference type="ARBA" id="ARBA00022490"/>
    </source>
</evidence>
<evidence type="ECO:0000259" key="10">
    <source>
        <dbReference type="PROSITE" id="PS50122"/>
    </source>
</evidence>
<dbReference type="CDD" id="cd17541">
    <property type="entry name" value="REC_CheB-like"/>
    <property type="match status" value="1"/>
</dbReference>
<keyword evidence="1 6" id="KW-0963">Cytoplasm</keyword>
<dbReference type="RefSeq" id="WP_161038592.1">
    <property type="nucleotide sequence ID" value="NZ_WWCM01000004.1"/>
</dbReference>
<dbReference type="GO" id="GO:0008984">
    <property type="term" value="F:protein-glutamate methylesterase activity"/>
    <property type="evidence" value="ECO:0007669"/>
    <property type="project" value="UniProtKB-EC"/>
</dbReference>
<comment type="catalytic activity">
    <reaction evidence="6">
        <text>L-glutaminyl-[protein] + H2O = L-glutamyl-[protein] + NH4(+)</text>
        <dbReference type="Rhea" id="RHEA:16441"/>
        <dbReference type="Rhea" id="RHEA-COMP:10207"/>
        <dbReference type="Rhea" id="RHEA-COMP:10208"/>
        <dbReference type="ChEBI" id="CHEBI:15377"/>
        <dbReference type="ChEBI" id="CHEBI:28938"/>
        <dbReference type="ChEBI" id="CHEBI:29973"/>
        <dbReference type="ChEBI" id="CHEBI:30011"/>
        <dbReference type="EC" id="3.5.1.44"/>
    </reaction>
</comment>
<evidence type="ECO:0000256" key="6">
    <source>
        <dbReference type="HAMAP-Rule" id="MF_00099"/>
    </source>
</evidence>
<comment type="similarity">
    <text evidence="6">Belongs to the CheB family.</text>
</comment>
<evidence type="ECO:0000256" key="4">
    <source>
        <dbReference type="ARBA" id="ARBA00022801"/>
    </source>
</evidence>
<sequence length="374" mass="39147">MLKLLIVDDSALMRRLLQQLFKASGEFRVEVARDGVEAVALNTSFEPDVVTLDINMPEMDGLTALALMMQQRPVPVVMLSSLTEQGALATFEALNLGALDYIAKPSGSISLSLDMVGAELLDKVRSAARSRLSRGWMRRQALAPVSARAGQVGSLTSAAKVSSVAGGVPAATATAGARTAGVVLIGVSTGGPRALEEVLPRLPASFPWPVVVAQHMPGSFTGPFAARLNGLCALNVCEAAQPMAVSAGNVYIARGGADVVLCRRNGVLTVMPKPEDRAQLWHPSVTLLARSALACVAPQQLVAVMLTGMGNDGAEAFAEIRRQGGRTLAEAEETAVVYGMPGELVARGGASMVLPLDGIAAQLKNWLRQETSWG</sequence>
<dbReference type="InterPro" id="IPR001789">
    <property type="entry name" value="Sig_transdc_resp-reg_receiver"/>
</dbReference>
<organism evidence="11 12">
    <name type="scientific">Duganella qianjiadongensis</name>
    <dbReference type="NCBI Taxonomy" id="2692176"/>
    <lineage>
        <taxon>Bacteria</taxon>
        <taxon>Pseudomonadati</taxon>
        <taxon>Pseudomonadota</taxon>
        <taxon>Betaproteobacteria</taxon>
        <taxon>Burkholderiales</taxon>
        <taxon>Oxalobacteraceae</taxon>
        <taxon>Telluria group</taxon>
        <taxon>Duganella</taxon>
    </lineage>
</organism>
<dbReference type="HAMAP" id="MF_00099">
    <property type="entry name" value="CheB_chemtxs"/>
    <property type="match status" value="1"/>
</dbReference>
<feature type="domain" description="Response regulatory" evidence="9">
    <location>
        <begin position="3"/>
        <end position="119"/>
    </location>
</feature>
<evidence type="ECO:0000313" key="11">
    <source>
        <dbReference type="EMBL" id="MYM39199.1"/>
    </source>
</evidence>
<evidence type="ECO:0000256" key="3">
    <source>
        <dbReference type="ARBA" id="ARBA00022553"/>
    </source>
</evidence>
<dbReference type="InterPro" id="IPR035909">
    <property type="entry name" value="CheB_C"/>
</dbReference>
<proteinExistence type="inferred from homology"/>
<comment type="PTM">
    <text evidence="6">Phosphorylated by CheA. Phosphorylation of the N-terminal regulatory domain activates the methylesterase activity.</text>
</comment>
<keyword evidence="4 6" id="KW-0378">Hydrolase</keyword>
<comment type="catalytic activity">
    <reaction evidence="5 6">
        <text>[protein]-L-glutamate 5-O-methyl ester + H2O = L-glutamyl-[protein] + methanol + H(+)</text>
        <dbReference type="Rhea" id="RHEA:23236"/>
        <dbReference type="Rhea" id="RHEA-COMP:10208"/>
        <dbReference type="Rhea" id="RHEA-COMP:10311"/>
        <dbReference type="ChEBI" id="CHEBI:15377"/>
        <dbReference type="ChEBI" id="CHEBI:15378"/>
        <dbReference type="ChEBI" id="CHEBI:17790"/>
        <dbReference type="ChEBI" id="CHEBI:29973"/>
        <dbReference type="ChEBI" id="CHEBI:82795"/>
        <dbReference type="EC" id="3.1.1.61"/>
    </reaction>
</comment>
<keyword evidence="11" id="KW-0489">Methyltransferase</keyword>
<gene>
    <name evidence="6 11" type="primary">cheB</name>
    <name evidence="11" type="ORF">GTP27_07615</name>
</gene>
<accession>A0ABW9VHV3</accession>
<dbReference type="PANTHER" id="PTHR42872">
    <property type="entry name" value="PROTEIN-GLUTAMATE METHYLESTERASE/PROTEIN-GLUTAMINE GLUTAMINASE"/>
    <property type="match status" value="1"/>
</dbReference>
<evidence type="ECO:0000256" key="2">
    <source>
        <dbReference type="ARBA" id="ARBA00022500"/>
    </source>
</evidence>